<dbReference type="EMBL" id="FQ312002">
    <property type="protein sequence ID" value="CBW14115.1"/>
    <property type="molecule type" value="Genomic_DNA"/>
</dbReference>
<evidence type="ECO:0000313" key="2">
    <source>
        <dbReference type="EMBL" id="CBW14115.1"/>
    </source>
</evidence>
<dbReference type="InterPro" id="IPR032557">
    <property type="entry name" value="DUF4935"/>
</dbReference>
<evidence type="ECO:0000259" key="1">
    <source>
        <dbReference type="Pfam" id="PF16289"/>
    </source>
</evidence>
<dbReference type="RefSeq" id="WP_014063974.1">
    <property type="nucleotide sequence ID" value="NC_015964.1"/>
</dbReference>
<accession>A0AB33QG63</accession>
<dbReference type="AlphaFoldDB" id="A0AB33QG63"/>
<name>A0AB33QG63_HAEP3</name>
<feature type="domain" description="DUF4935" evidence="1">
    <location>
        <begin position="21"/>
        <end position="185"/>
    </location>
</feature>
<dbReference type="KEGG" id="hpr:PARA_00070"/>
<sequence>MPKGLPEAQDINDGKIKFFSLDTSTIQSAGYKFFNDKLLDLYLQLPYQMKIKLPDIIYKEIVSHKQKEIRSDLTSLNSLVNKLIRKEALMSAEFNIPNDEIEARYIDKIKKEIDQYISQFDGEVLFTKNYDISALFDSYFNCTPPFENNNEKKHEFPDAVCLGLIENYSLEKNQIGIIISGDNGWKKFAEKSKNLYCARSIDEFTSLFSARSDEIANNILNKFVLEAEKINSYIREEIIDKIDYVNWIPNVYSENMYSCDAEINSYDIQNFSIVDYDIWKSERESATWVIKLNTIFEISLLLDVESFIKDWEDKELVSMGFTNIEVDITPDIQFHIICSNVEIDSECESWNIEIKLIDNFYHLDEIGVYHSLE</sequence>
<proteinExistence type="predicted"/>
<dbReference type="Pfam" id="PF16289">
    <property type="entry name" value="PIN_12"/>
    <property type="match status" value="1"/>
</dbReference>
<protein>
    <recommendedName>
        <fullName evidence="1">DUF4935 domain-containing protein</fullName>
    </recommendedName>
</protein>
<dbReference type="Proteomes" id="UP000007052">
    <property type="component" value="Chromosome"/>
</dbReference>
<evidence type="ECO:0000313" key="3">
    <source>
        <dbReference type="Proteomes" id="UP000007052"/>
    </source>
</evidence>
<gene>
    <name evidence="2" type="ordered locus">PARA_00070</name>
</gene>
<organism evidence="2 3">
    <name type="scientific">Haemophilus parainfluenzae (strain T3T1)</name>
    <dbReference type="NCBI Taxonomy" id="862965"/>
    <lineage>
        <taxon>Bacteria</taxon>
        <taxon>Pseudomonadati</taxon>
        <taxon>Pseudomonadota</taxon>
        <taxon>Gammaproteobacteria</taxon>
        <taxon>Pasteurellales</taxon>
        <taxon>Pasteurellaceae</taxon>
        <taxon>Haemophilus</taxon>
    </lineage>
</organism>
<reference evidence="3" key="1">
    <citation type="submission" date="2010-07" db="EMBL/GenBank/DDBJ databases">
        <title>The genome sequence of Haemophilus parainfluenzae T3T1.</title>
        <authorList>
            <person name="Crook D."/>
            <person name="Hood D."/>
            <person name="Moxon R."/>
            <person name="Parkhill J."/>
            <person name="Aslett M."/>
            <person name="Bentley S.D."/>
        </authorList>
    </citation>
    <scope>NUCLEOTIDE SEQUENCE [LARGE SCALE GENOMIC DNA]</scope>
    <source>
        <strain evidence="3">T3T1</strain>
    </source>
</reference>